<evidence type="ECO:0008006" key="3">
    <source>
        <dbReference type="Google" id="ProtNLM"/>
    </source>
</evidence>
<dbReference type="InterPro" id="IPR036249">
    <property type="entry name" value="Thioredoxin-like_sf"/>
</dbReference>
<dbReference type="Proteomes" id="UP001242368">
    <property type="component" value="Unassembled WGS sequence"/>
</dbReference>
<accession>A0ABT8CRL5</accession>
<dbReference type="EMBL" id="JAUFQU010000001">
    <property type="protein sequence ID" value="MDN3706621.1"/>
    <property type="molecule type" value="Genomic_DNA"/>
</dbReference>
<sequence>MKTLPLFQTRFALCIPFLISLFFSCDKKDIEVNNFSAYFGGHIYHPKSDYILLYKQENLIDTLFLDKQNHFGKSFSFLAPGMYIIKHADERKYVYFDKNDSLFVRINAKDFDNASTFYGRGKDKNNCLLEFFAFSNQDRNDFFKNYKKSLKRFMKTADSLHDARTALYLRRKTEIGWDKDFDLYAKAIVDYDYYARLESYPYAHQKLTSVKVLDSLPENYYNFRQKIDLNNQKLREFRPFTSYLAIMLNSLVCNKTYKNEFERNIAKLNMVDSLISNQKVKNNVLNNIVFNYFIEDQNHHNNNAFLKRFYELSTDTIQRKEISTIQHAVKNLSPNSILPDVRFLDTNLKEVSVKDTIHNKTLIIFWTKNALSHYNDAQDIVLDLLSKNKGLQVIAINLDEDEISWKNILATQDDSPIINLHTVDFTELREKWAIIKLNRALLVNKNATINNGFVNIFEDDLDDILK</sequence>
<gene>
    <name evidence="1" type="ORF">QW060_05690</name>
</gene>
<name>A0ABT8CRL5_9FLAO</name>
<protein>
    <recommendedName>
        <fullName evidence="3">Thioredoxin domain-containing protein</fullName>
    </recommendedName>
</protein>
<organism evidence="1 2">
    <name type="scientific">Paenimyroides ceti</name>
    <dbReference type="NCBI Taxonomy" id="395087"/>
    <lineage>
        <taxon>Bacteria</taxon>
        <taxon>Pseudomonadati</taxon>
        <taxon>Bacteroidota</taxon>
        <taxon>Flavobacteriia</taxon>
        <taxon>Flavobacteriales</taxon>
        <taxon>Flavobacteriaceae</taxon>
        <taxon>Paenimyroides</taxon>
    </lineage>
</organism>
<dbReference type="PROSITE" id="PS51257">
    <property type="entry name" value="PROKAR_LIPOPROTEIN"/>
    <property type="match status" value="1"/>
</dbReference>
<dbReference type="RefSeq" id="WP_290362685.1">
    <property type="nucleotide sequence ID" value="NZ_JAUFQU010000001.1"/>
</dbReference>
<keyword evidence="2" id="KW-1185">Reference proteome</keyword>
<comment type="caution">
    <text evidence="1">The sequence shown here is derived from an EMBL/GenBank/DDBJ whole genome shotgun (WGS) entry which is preliminary data.</text>
</comment>
<reference evidence="2" key="1">
    <citation type="journal article" date="2019" name="Int. J. Syst. Evol. Microbiol.">
        <title>The Global Catalogue of Microorganisms (GCM) 10K type strain sequencing project: providing services to taxonomists for standard genome sequencing and annotation.</title>
        <authorList>
            <consortium name="The Broad Institute Genomics Platform"/>
            <consortium name="The Broad Institute Genome Sequencing Center for Infectious Disease"/>
            <person name="Wu L."/>
            <person name="Ma J."/>
        </authorList>
    </citation>
    <scope>NUCLEOTIDE SEQUENCE [LARGE SCALE GENOMIC DNA]</scope>
    <source>
        <strain evidence="2">CECT 7184</strain>
    </source>
</reference>
<dbReference type="SUPFAM" id="SSF52833">
    <property type="entry name" value="Thioredoxin-like"/>
    <property type="match status" value="1"/>
</dbReference>
<dbReference type="Gene3D" id="3.40.30.10">
    <property type="entry name" value="Glutaredoxin"/>
    <property type="match status" value="1"/>
</dbReference>
<evidence type="ECO:0000313" key="1">
    <source>
        <dbReference type="EMBL" id="MDN3706621.1"/>
    </source>
</evidence>
<evidence type="ECO:0000313" key="2">
    <source>
        <dbReference type="Proteomes" id="UP001242368"/>
    </source>
</evidence>
<proteinExistence type="predicted"/>